<dbReference type="InterPro" id="IPR052949">
    <property type="entry name" value="PA_immunity-related"/>
</dbReference>
<reference evidence="1 2" key="1">
    <citation type="journal article" date="2017" name="ISME J.">
        <title>Grape pomace compost harbors organohalide-respiring Dehalogenimonas species with novel reductive dehalogenase genes.</title>
        <authorList>
            <person name="Yang Y."/>
            <person name="Higgins S.A."/>
            <person name="Yan J."/>
            <person name="Simsir B."/>
            <person name="Chourey K."/>
            <person name="Iyer R."/>
            <person name="Hettich R.L."/>
            <person name="Baldwin B."/>
            <person name="Ogles D.M."/>
            <person name="Loffler F.E."/>
        </authorList>
    </citation>
    <scope>NUCLEOTIDE SEQUENCE [LARGE SCALE GENOMIC DNA]</scope>
    <source>
        <strain evidence="1 2">GP</strain>
    </source>
</reference>
<protein>
    <submittedName>
        <fullName evidence="1">Pentapeptide repeat-containing protein</fullName>
    </submittedName>
</protein>
<dbReference type="AlphaFoldDB" id="A0A2P5P595"/>
<dbReference type="RefSeq" id="WP_102331664.1">
    <property type="nucleotide sequence ID" value="NZ_CP058566.2"/>
</dbReference>
<gene>
    <name evidence="1" type="ORF">JP09_009085</name>
</gene>
<proteinExistence type="predicted"/>
<dbReference type="Proteomes" id="UP000235653">
    <property type="component" value="Unassembled WGS sequence"/>
</dbReference>
<dbReference type="Gene3D" id="2.160.20.80">
    <property type="entry name" value="E3 ubiquitin-protein ligase SopA"/>
    <property type="match status" value="1"/>
</dbReference>
<accession>A0A2P5P595</accession>
<dbReference type="InterPro" id="IPR001646">
    <property type="entry name" value="5peptide_repeat"/>
</dbReference>
<name>A0A2P5P595_9CHLR</name>
<comment type="caution">
    <text evidence="1">The sequence shown here is derived from an EMBL/GenBank/DDBJ whole genome shotgun (WGS) entry which is preliminary data.</text>
</comment>
<dbReference type="Pfam" id="PF00805">
    <property type="entry name" value="Pentapeptide"/>
    <property type="match status" value="1"/>
</dbReference>
<dbReference type="EMBL" id="JQAN02000012">
    <property type="protein sequence ID" value="PPD57472.1"/>
    <property type="molecule type" value="Genomic_DNA"/>
</dbReference>
<dbReference type="PANTHER" id="PTHR42999">
    <property type="entry name" value="ANTIBIOTIC RESISTANCE PROTEIN MCBG"/>
    <property type="match status" value="1"/>
</dbReference>
<keyword evidence="2" id="KW-1185">Reference proteome</keyword>
<sequence length="191" mass="21858">MNFKKKAFYLETFTSLSLENETIESVEFEECEFNKCSFVNCTFDGCKFLDCKIIECRFSADKLPHCRFVEVKLLNSQLIGIDWTKADALEGLEFTGCKLNYSNFRMLKPPRLKMIKCEVKEADFIEADLAGGVFTGTDFENSRFFKTNLTGADFKGARNYFIDARTNTLKKTKFSMPEALSLLNGLDVIIE</sequence>
<evidence type="ECO:0000313" key="2">
    <source>
        <dbReference type="Proteomes" id="UP000235653"/>
    </source>
</evidence>
<dbReference type="SUPFAM" id="SSF141571">
    <property type="entry name" value="Pentapeptide repeat-like"/>
    <property type="match status" value="1"/>
</dbReference>
<dbReference type="Pfam" id="PF13599">
    <property type="entry name" value="Pentapeptide_4"/>
    <property type="match status" value="1"/>
</dbReference>
<evidence type="ECO:0000313" key="1">
    <source>
        <dbReference type="EMBL" id="PPD57472.1"/>
    </source>
</evidence>
<dbReference type="OrthoDB" id="9798656at2"/>
<dbReference type="PANTHER" id="PTHR42999:SF1">
    <property type="entry name" value="PENTAPEPTIDE REPEAT-CONTAINING PROTEIN"/>
    <property type="match status" value="1"/>
</dbReference>
<organism evidence="1 2">
    <name type="scientific">Dehalogenimonas etheniformans</name>
    <dbReference type="NCBI Taxonomy" id="1536648"/>
    <lineage>
        <taxon>Bacteria</taxon>
        <taxon>Bacillati</taxon>
        <taxon>Chloroflexota</taxon>
        <taxon>Dehalococcoidia</taxon>
        <taxon>Dehalococcoidales</taxon>
        <taxon>Dehalococcoidaceae</taxon>
        <taxon>Dehalogenimonas</taxon>
    </lineage>
</organism>